<proteinExistence type="predicted"/>
<feature type="region of interest" description="Disordered" evidence="1">
    <location>
        <begin position="86"/>
        <end position="112"/>
    </location>
</feature>
<dbReference type="EMBL" id="JACBJI010000001">
    <property type="protein sequence ID" value="NYA70039.1"/>
    <property type="molecule type" value="Genomic_DNA"/>
</dbReference>
<comment type="caution">
    <text evidence="2">The sequence shown here is derived from an EMBL/GenBank/DDBJ whole genome shotgun (WGS) entry which is preliminary data.</text>
</comment>
<organism evidence="2 3">
    <name type="scientific">Flavobacterium agri</name>
    <dbReference type="NCBI Taxonomy" id="2743471"/>
    <lineage>
        <taxon>Bacteria</taxon>
        <taxon>Pseudomonadati</taxon>
        <taxon>Bacteroidota</taxon>
        <taxon>Flavobacteriia</taxon>
        <taxon>Flavobacteriales</taxon>
        <taxon>Flavobacteriaceae</taxon>
        <taxon>Flavobacterium</taxon>
    </lineage>
</organism>
<name>A0A7Y9C559_9FLAO</name>
<keyword evidence="3" id="KW-1185">Reference proteome</keyword>
<sequence>MTRMLRILPVYLFLLFTTIVSAQRTSPEFKRLIGQRIDYVQAQLKVKGYDRMIEGRRATNQFYNRKTNRCITVAIVSDKVTSIVDSDGNSCGRHHGNHPKPNPKPQPKPTQPAYLRNADLVGRTATEAYATLKKRRFSETKDVKDGGNTYKLWMNRDGECLKTTSRDGKITSVKASANCR</sequence>
<accession>A0A7Y9C559</accession>
<dbReference type="RefSeq" id="WP_176004854.1">
    <property type="nucleotide sequence ID" value="NZ_JABWMI010000005.1"/>
</dbReference>
<evidence type="ECO:0000313" key="3">
    <source>
        <dbReference type="Proteomes" id="UP000535020"/>
    </source>
</evidence>
<evidence type="ECO:0000256" key="1">
    <source>
        <dbReference type="SAM" id="MobiDB-lite"/>
    </source>
</evidence>
<dbReference type="AlphaFoldDB" id="A0A7Y9C559"/>
<protein>
    <submittedName>
        <fullName evidence="2">Uncharacterized protein</fullName>
    </submittedName>
</protein>
<dbReference type="Proteomes" id="UP000535020">
    <property type="component" value="Unassembled WGS sequence"/>
</dbReference>
<reference evidence="2 3" key="1">
    <citation type="submission" date="2020-07" db="EMBL/GenBank/DDBJ databases">
        <authorList>
            <person name="Sun Q."/>
        </authorList>
    </citation>
    <scope>NUCLEOTIDE SEQUENCE [LARGE SCALE GENOMIC DNA]</scope>
    <source>
        <strain evidence="2 3">MAH-1</strain>
    </source>
</reference>
<gene>
    <name evidence="2" type="ORF">HZF10_03845</name>
</gene>
<feature type="compositionally biased region" description="Pro residues" evidence="1">
    <location>
        <begin position="100"/>
        <end position="110"/>
    </location>
</feature>
<evidence type="ECO:0000313" key="2">
    <source>
        <dbReference type="EMBL" id="NYA70039.1"/>
    </source>
</evidence>